<dbReference type="AlphaFoldDB" id="A0A5C3NP58"/>
<evidence type="ECO:0008006" key="3">
    <source>
        <dbReference type="Google" id="ProtNLM"/>
    </source>
</evidence>
<dbReference type="CDD" id="cd00303">
    <property type="entry name" value="retropepsin_like"/>
    <property type="match status" value="1"/>
</dbReference>
<dbReference type="STRING" id="1314778.A0A5C3NP58"/>
<organism evidence="1 2">
    <name type="scientific">Polyporus arcularius HHB13444</name>
    <dbReference type="NCBI Taxonomy" id="1314778"/>
    <lineage>
        <taxon>Eukaryota</taxon>
        <taxon>Fungi</taxon>
        <taxon>Dikarya</taxon>
        <taxon>Basidiomycota</taxon>
        <taxon>Agaricomycotina</taxon>
        <taxon>Agaricomycetes</taxon>
        <taxon>Polyporales</taxon>
        <taxon>Polyporaceae</taxon>
        <taxon>Polyporus</taxon>
    </lineage>
</organism>
<dbReference type="Pfam" id="PF13975">
    <property type="entry name" value="gag-asp_proteas"/>
    <property type="match status" value="1"/>
</dbReference>
<evidence type="ECO:0000313" key="2">
    <source>
        <dbReference type="Proteomes" id="UP000308197"/>
    </source>
</evidence>
<feature type="non-terminal residue" evidence="1">
    <location>
        <position position="1"/>
    </location>
</feature>
<evidence type="ECO:0000313" key="1">
    <source>
        <dbReference type="EMBL" id="TFK79035.1"/>
    </source>
</evidence>
<proteinExistence type="predicted"/>
<keyword evidence="2" id="KW-1185">Reference proteome</keyword>
<feature type="non-terminal residue" evidence="1">
    <location>
        <position position="94"/>
    </location>
</feature>
<protein>
    <recommendedName>
        <fullName evidence="3">Peptidase A2 domain-containing protein</fullName>
    </recommendedName>
</protein>
<reference evidence="1 2" key="1">
    <citation type="journal article" date="2019" name="Nat. Ecol. Evol.">
        <title>Megaphylogeny resolves global patterns of mushroom evolution.</title>
        <authorList>
            <person name="Varga T."/>
            <person name="Krizsan K."/>
            <person name="Foldi C."/>
            <person name="Dima B."/>
            <person name="Sanchez-Garcia M."/>
            <person name="Sanchez-Ramirez S."/>
            <person name="Szollosi G.J."/>
            <person name="Szarkandi J.G."/>
            <person name="Papp V."/>
            <person name="Albert L."/>
            <person name="Andreopoulos W."/>
            <person name="Angelini C."/>
            <person name="Antonin V."/>
            <person name="Barry K.W."/>
            <person name="Bougher N.L."/>
            <person name="Buchanan P."/>
            <person name="Buyck B."/>
            <person name="Bense V."/>
            <person name="Catcheside P."/>
            <person name="Chovatia M."/>
            <person name="Cooper J."/>
            <person name="Damon W."/>
            <person name="Desjardin D."/>
            <person name="Finy P."/>
            <person name="Geml J."/>
            <person name="Haridas S."/>
            <person name="Hughes K."/>
            <person name="Justo A."/>
            <person name="Karasinski D."/>
            <person name="Kautmanova I."/>
            <person name="Kiss B."/>
            <person name="Kocsube S."/>
            <person name="Kotiranta H."/>
            <person name="LaButti K.M."/>
            <person name="Lechner B.E."/>
            <person name="Liimatainen K."/>
            <person name="Lipzen A."/>
            <person name="Lukacs Z."/>
            <person name="Mihaltcheva S."/>
            <person name="Morgado L.N."/>
            <person name="Niskanen T."/>
            <person name="Noordeloos M.E."/>
            <person name="Ohm R.A."/>
            <person name="Ortiz-Santana B."/>
            <person name="Ovrebo C."/>
            <person name="Racz N."/>
            <person name="Riley R."/>
            <person name="Savchenko A."/>
            <person name="Shiryaev A."/>
            <person name="Soop K."/>
            <person name="Spirin V."/>
            <person name="Szebenyi C."/>
            <person name="Tomsovsky M."/>
            <person name="Tulloss R.E."/>
            <person name="Uehling J."/>
            <person name="Grigoriev I.V."/>
            <person name="Vagvolgyi C."/>
            <person name="Papp T."/>
            <person name="Martin F.M."/>
            <person name="Miettinen O."/>
            <person name="Hibbett D.S."/>
            <person name="Nagy L.G."/>
        </authorList>
    </citation>
    <scope>NUCLEOTIDE SEQUENCE [LARGE SCALE GENOMIC DNA]</scope>
    <source>
        <strain evidence="1 2">HHB13444</strain>
    </source>
</reference>
<dbReference type="SUPFAM" id="SSF50630">
    <property type="entry name" value="Acid proteases"/>
    <property type="match status" value="1"/>
</dbReference>
<name>A0A5C3NP58_9APHY</name>
<dbReference type="Proteomes" id="UP000308197">
    <property type="component" value="Unassembled WGS sequence"/>
</dbReference>
<dbReference type="EMBL" id="ML212199">
    <property type="protein sequence ID" value="TFK79035.1"/>
    <property type="molecule type" value="Genomic_DNA"/>
</dbReference>
<sequence length="94" mass="10753">RQIGARALLDSGAEGIIMHSRFAKTHHLTLKPLQHPFPVRNVDGTENIMGWVRHTTTQTVRVYSKNGQSYHEERAEFYITDIGDHDVILGTDWL</sequence>
<gene>
    <name evidence="1" type="ORF">K466DRAFT_462285</name>
</gene>
<dbReference type="InterPro" id="IPR021109">
    <property type="entry name" value="Peptidase_aspartic_dom_sf"/>
</dbReference>
<dbReference type="InParanoid" id="A0A5C3NP58"/>
<accession>A0A5C3NP58</accession>
<dbReference type="Gene3D" id="2.40.70.10">
    <property type="entry name" value="Acid Proteases"/>
    <property type="match status" value="1"/>
</dbReference>